<comment type="caution">
    <text evidence="3">The sequence shown here is derived from an EMBL/GenBank/DDBJ whole genome shotgun (WGS) entry which is preliminary data.</text>
</comment>
<dbReference type="Gene3D" id="3.40.50.850">
    <property type="entry name" value="Isochorismatase-like"/>
    <property type="match status" value="1"/>
</dbReference>
<gene>
    <name evidence="3" type="ORF">S01H1_07708</name>
</gene>
<evidence type="ECO:0000256" key="1">
    <source>
        <dbReference type="ARBA" id="ARBA00022801"/>
    </source>
</evidence>
<dbReference type="EMBL" id="BARS01003961">
    <property type="protein sequence ID" value="GAF70835.1"/>
    <property type="molecule type" value="Genomic_DNA"/>
</dbReference>
<dbReference type="CDD" id="cd00431">
    <property type="entry name" value="cysteine_hydrolases"/>
    <property type="match status" value="1"/>
</dbReference>
<dbReference type="Pfam" id="PF00857">
    <property type="entry name" value="Isochorismatase"/>
    <property type="match status" value="1"/>
</dbReference>
<organism evidence="3">
    <name type="scientific">marine sediment metagenome</name>
    <dbReference type="NCBI Taxonomy" id="412755"/>
    <lineage>
        <taxon>unclassified sequences</taxon>
        <taxon>metagenomes</taxon>
        <taxon>ecological metagenomes</taxon>
    </lineage>
</organism>
<dbReference type="SUPFAM" id="SSF52499">
    <property type="entry name" value="Isochorismatase-like hydrolases"/>
    <property type="match status" value="1"/>
</dbReference>
<accession>X0T443</accession>
<reference evidence="3" key="1">
    <citation type="journal article" date="2014" name="Front. Microbiol.">
        <title>High frequency of phylogenetically diverse reductive dehalogenase-homologous genes in deep subseafloor sedimentary metagenomes.</title>
        <authorList>
            <person name="Kawai M."/>
            <person name="Futagami T."/>
            <person name="Toyoda A."/>
            <person name="Takaki Y."/>
            <person name="Nishi S."/>
            <person name="Hori S."/>
            <person name="Arai W."/>
            <person name="Tsubouchi T."/>
            <person name="Morono Y."/>
            <person name="Uchiyama I."/>
            <person name="Ito T."/>
            <person name="Fujiyama A."/>
            <person name="Inagaki F."/>
            <person name="Takami H."/>
        </authorList>
    </citation>
    <scope>NUCLEOTIDE SEQUENCE</scope>
    <source>
        <strain evidence="3">Expedition CK06-06</strain>
    </source>
</reference>
<dbReference type="PANTHER" id="PTHR43540">
    <property type="entry name" value="PEROXYUREIDOACRYLATE/UREIDOACRYLATE AMIDOHYDROLASE-RELATED"/>
    <property type="match status" value="1"/>
</dbReference>
<dbReference type="AlphaFoldDB" id="X0T443"/>
<dbReference type="InterPro" id="IPR036380">
    <property type="entry name" value="Isochorismatase-like_sf"/>
</dbReference>
<proteinExistence type="predicted"/>
<name>X0T443_9ZZZZ</name>
<dbReference type="GO" id="GO:0016787">
    <property type="term" value="F:hydrolase activity"/>
    <property type="evidence" value="ECO:0007669"/>
    <property type="project" value="UniProtKB-KW"/>
</dbReference>
<keyword evidence="1" id="KW-0378">Hydrolase</keyword>
<protein>
    <recommendedName>
        <fullName evidence="2">Isochorismatase-like domain-containing protein</fullName>
    </recommendedName>
</protein>
<dbReference type="PANTHER" id="PTHR43540:SF6">
    <property type="entry name" value="ISOCHORISMATASE-LIKE DOMAIN-CONTAINING PROTEIN"/>
    <property type="match status" value="1"/>
</dbReference>
<feature type="domain" description="Isochorismatase-like" evidence="2">
    <location>
        <begin position="24"/>
        <end position="223"/>
    </location>
</feature>
<evidence type="ECO:0000259" key="2">
    <source>
        <dbReference type="Pfam" id="PF00857"/>
    </source>
</evidence>
<dbReference type="InterPro" id="IPR000868">
    <property type="entry name" value="Isochorismatase-like_dom"/>
</dbReference>
<evidence type="ECO:0000313" key="3">
    <source>
        <dbReference type="EMBL" id="GAF70835.1"/>
    </source>
</evidence>
<sequence length="231" mass="25526">MIRQTDKTIISAEPEPIEVLLPATAVIVVDMQNGLLKKGGFAEKILGADVSAFEKIIKPCGNLITAAREKGLKIVYLRLAYKADLSDSGGPDSPQWHKEHGLVLVRQHPEMLKDIMVDGTWNTEIIDELEPDPADIVIRKPFFSGFVGTELDIILRTANVKFLIIVGIITNICVGCTVRDAYHLGYFPIVVSDAVASAGPEYAQEAELWNFKYTFAWVTTIQELLRSLSQA</sequence>
<dbReference type="InterPro" id="IPR050272">
    <property type="entry name" value="Isochorismatase-like_hydrls"/>
</dbReference>